<accession>A0A852X3G6</accession>
<sequence length="40" mass="4240">MTPEDRTDTDAPVEAETAPPEALADDLVEDVSIDGMCGVY</sequence>
<evidence type="ECO:0000313" key="3">
    <source>
        <dbReference type="Proteomes" id="UP000592181"/>
    </source>
</evidence>
<keyword evidence="3" id="KW-1185">Reference proteome</keyword>
<dbReference type="Proteomes" id="UP000592181">
    <property type="component" value="Unassembled WGS sequence"/>
</dbReference>
<feature type="compositionally biased region" description="Low complexity" evidence="1">
    <location>
        <begin position="10"/>
        <end position="22"/>
    </location>
</feature>
<dbReference type="InterPro" id="IPR023988">
    <property type="entry name" value="MftA"/>
</dbReference>
<dbReference type="NCBIfam" id="TIGR03969">
    <property type="entry name" value="mycofactocin"/>
    <property type="match status" value="1"/>
</dbReference>
<dbReference type="EMBL" id="JACBZX010000001">
    <property type="protein sequence ID" value="NYG37606.1"/>
    <property type="molecule type" value="Genomic_DNA"/>
</dbReference>
<protein>
    <submittedName>
        <fullName evidence="2">Mycofactocin</fullName>
    </submittedName>
</protein>
<name>A0A852X3G6_9MICO</name>
<organism evidence="2 3">
    <name type="scientific">Janibacter alkaliphilus</name>
    <dbReference type="NCBI Taxonomy" id="1069963"/>
    <lineage>
        <taxon>Bacteria</taxon>
        <taxon>Bacillati</taxon>
        <taxon>Actinomycetota</taxon>
        <taxon>Actinomycetes</taxon>
        <taxon>Micrococcales</taxon>
        <taxon>Intrasporangiaceae</taxon>
        <taxon>Janibacter</taxon>
    </lineage>
</organism>
<proteinExistence type="predicted"/>
<evidence type="ECO:0000313" key="2">
    <source>
        <dbReference type="EMBL" id="NYG37606.1"/>
    </source>
</evidence>
<gene>
    <name evidence="2" type="ORF">BJY28_002075</name>
</gene>
<dbReference type="AlphaFoldDB" id="A0A852X3G6"/>
<dbReference type="Pfam" id="PF23709">
    <property type="entry name" value="MftA"/>
    <property type="match status" value="1"/>
</dbReference>
<dbReference type="RefSeq" id="WP_179462946.1">
    <property type="nucleotide sequence ID" value="NZ_JACBZX010000001.1"/>
</dbReference>
<evidence type="ECO:0000256" key="1">
    <source>
        <dbReference type="SAM" id="MobiDB-lite"/>
    </source>
</evidence>
<reference evidence="2 3" key="1">
    <citation type="submission" date="2020-07" db="EMBL/GenBank/DDBJ databases">
        <title>Sequencing the genomes of 1000 actinobacteria strains.</title>
        <authorList>
            <person name="Klenk H.-P."/>
        </authorList>
    </citation>
    <scope>NUCLEOTIDE SEQUENCE [LARGE SCALE GENOMIC DNA]</scope>
    <source>
        <strain evidence="2 3">DSM 24723</strain>
    </source>
</reference>
<comment type="caution">
    <text evidence="2">The sequence shown here is derived from an EMBL/GenBank/DDBJ whole genome shotgun (WGS) entry which is preliminary data.</text>
</comment>
<feature type="region of interest" description="Disordered" evidence="1">
    <location>
        <begin position="1"/>
        <end position="25"/>
    </location>
</feature>